<evidence type="ECO:0000313" key="2">
    <source>
        <dbReference type="Proteomes" id="UP001560045"/>
    </source>
</evidence>
<name>A0ABV3XAE4_9ACTN</name>
<dbReference type="EMBL" id="JBFNXQ010000006">
    <property type="protein sequence ID" value="MEX5717402.1"/>
    <property type="molecule type" value="Genomic_DNA"/>
</dbReference>
<dbReference type="RefSeq" id="WP_369203202.1">
    <property type="nucleotide sequence ID" value="NZ_JBFNXQ010000006.1"/>
</dbReference>
<gene>
    <name evidence="1" type="ORF">ABQ292_03345</name>
</gene>
<protein>
    <submittedName>
        <fullName evidence="1">DUF1702 family protein</fullName>
    </submittedName>
</protein>
<evidence type="ECO:0000313" key="1">
    <source>
        <dbReference type="EMBL" id="MEX5717402.1"/>
    </source>
</evidence>
<dbReference type="Pfam" id="PF08012">
    <property type="entry name" value="DUF1702"/>
    <property type="match status" value="1"/>
</dbReference>
<accession>A0ABV3XAE4</accession>
<keyword evidence="2" id="KW-1185">Reference proteome</keyword>
<comment type="caution">
    <text evidence="1">The sequence shown here is derived from an EMBL/GenBank/DDBJ whole genome shotgun (WGS) entry which is preliminary data.</text>
</comment>
<reference evidence="1 2" key="1">
    <citation type="submission" date="2024-06" db="EMBL/GenBank/DDBJ databases">
        <title>Draft genome sequence of Geodermatophilus badlandi, a novel member of the Geodermatophilaceae isolated from badland sedimentary rocks in the Red desert, Wyoming, USA.</title>
        <authorList>
            <person name="Ben Tekaya S."/>
            <person name="Nouioui I."/>
            <person name="Flores G.M."/>
            <person name="Shaal M.N."/>
            <person name="Bredoire F."/>
            <person name="Basile F."/>
            <person name="Van Diepen L."/>
            <person name="Ward N.L."/>
        </authorList>
    </citation>
    <scope>NUCLEOTIDE SEQUENCE [LARGE SCALE GENOMIC DNA]</scope>
    <source>
        <strain evidence="1 2">WL48A</strain>
    </source>
</reference>
<proteinExistence type="predicted"/>
<dbReference type="Proteomes" id="UP001560045">
    <property type="component" value="Unassembled WGS sequence"/>
</dbReference>
<dbReference type="InterPro" id="IPR012964">
    <property type="entry name" value="DUF1702"/>
</dbReference>
<sequence>MGKRLRAARRWLLTPDPVECSLARRGFFRKDAAAQEALETVGAMFLRGYAHAVEARCAAEAQEWLEEVPAPFRGFAYEGAGMGAAVLDGLPIGHSRHVTDLLEGPGERHVYMVYVGIGWAMARLPRSRWPAPAGLDPLLRGLVLDGYGFHQAYFHTRRYVHDQYRELPFRWPDDATRDHSHRAVDQGIGRALWFVGGTDVDRVTTLIDRFPVERRADLYAGAGLASTYAGGVDEAELLRLREHAGPFTPQLAQASAFAAEARVRAGLVQPHTHVATRVLCGTTPERAAQITQDSRPLAPANDGVPAYESWRQTIADHFSTLGGVRP</sequence>
<organism evidence="1 2">
    <name type="scientific">Geodermatophilus maliterrae</name>
    <dbReference type="NCBI Taxonomy" id="3162531"/>
    <lineage>
        <taxon>Bacteria</taxon>
        <taxon>Bacillati</taxon>
        <taxon>Actinomycetota</taxon>
        <taxon>Actinomycetes</taxon>
        <taxon>Geodermatophilales</taxon>
        <taxon>Geodermatophilaceae</taxon>
        <taxon>Geodermatophilus</taxon>
    </lineage>
</organism>